<dbReference type="HOGENOM" id="CLU_019597_7_1_9"/>
<dbReference type="Gene3D" id="3.40.50.300">
    <property type="entry name" value="P-loop containing nucleotide triphosphate hydrolases"/>
    <property type="match status" value="1"/>
</dbReference>
<protein>
    <recommendedName>
        <fullName evidence="6">GTPase HflX</fullName>
    </recommendedName>
    <alternativeName>
        <fullName evidence="6">GTP-binding protein HflX</fullName>
    </alternativeName>
</protein>
<accession>G7W963</accession>
<dbReference type="EMBL" id="CP003108">
    <property type="protein sequence ID" value="AET68704.1"/>
    <property type="molecule type" value="Genomic_DNA"/>
</dbReference>
<evidence type="ECO:0000256" key="7">
    <source>
        <dbReference type="SAM" id="Coils"/>
    </source>
</evidence>
<dbReference type="PANTHER" id="PTHR10229">
    <property type="entry name" value="GTP-BINDING PROTEIN HFLX"/>
    <property type="match status" value="1"/>
</dbReference>
<keyword evidence="3 6" id="KW-0547">Nucleotide-binding</keyword>
<keyword evidence="5 6" id="KW-0342">GTP-binding</keyword>
<dbReference type="Pfam" id="PF13167">
    <property type="entry name" value="GTP-bdg_N"/>
    <property type="match status" value="1"/>
</dbReference>
<organism evidence="9 10">
    <name type="scientific">Desulfosporosinus orientis (strain ATCC 19365 / DSM 765 / NCIMB 8382 / VKM B-1628 / Singapore I)</name>
    <name type="common">Desulfotomaculum orientis</name>
    <dbReference type="NCBI Taxonomy" id="768706"/>
    <lineage>
        <taxon>Bacteria</taxon>
        <taxon>Bacillati</taxon>
        <taxon>Bacillota</taxon>
        <taxon>Clostridia</taxon>
        <taxon>Eubacteriales</taxon>
        <taxon>Desulfitobacteriaceae</taxon>
        <taxon>Desulfosporosinus</taxon>
    </lineage>
</organism>
<evidence type="ECO:0000256" key="6">
    <source>
        <dbReference type="HAMAP-Rule" id="MF_00900"/>
    </source>
</evidence>
<comment type="subunit">
    <text evidence="6">Monomer. Associates with the 50S ribosomal subunit.</text>
</comment>
<dbReference type="InterPro" id="IPR027417">
    <property type="entry name" value="P-loop_NTPase"/>
</dbReference>
<evidence type="ECO:0000256" key="5">
    <source>
        <dbReference type="ARBA" id="ARBA00023134"/>
    </source>
</evidence>
<evidence type="ECO:0000313" key="9">
    <source>
        <dbReference type="EMBL" id="AET68704.1"/>
    </source>
</evidence>
<dbReference type="InterPro" id="IPR016496">
    <property type="entry name" value="GTPase_HflX"/>
</dbReference>
<reference evidence="10" key="1">
    <citation type="submission" date="2011-11" db="EMBL/GenBank/DDBJ databases">
        <title>Complete sequence of Desulfosporosinus orientis DSM 765.</title>
        <authorList>
            <person name="Lucas S."/>
            <person name="Han J."/>
            <person name="Lapidus A."/>
            <person name="Cheng J.-F."/>
            <person name="Goodwin L."/>
            <person name="Pitluck S."/>
            <person name="Peters L."/>
            <person name="Ovchinnikova G."/>
            <person name="Teshima H."/>
            <person name="Detter J.C."/>
            <person name="Han C."/>
            <person name="Tapia R."/>
            <person name="Land M."/>
            <person name="Hauser L."/>
            <person name="Kyrpides N."/>
            <person name="Ivanova N."/>
            <person name="Pagani I."/>
            <person name="Pester M."/>
            <person name="Spring S."/>
            <person name="Ollivier B."/>
            <person name="Rattei T."/>
            <person name="Klenk H.-P."/>
            <person name="Wagner M."/>
            <person name="Loy A."/>
            <person name="Woyke T."/>
        </authorList>
    </citation>
    <scope>NUCLEOTIDE SEQUENCE [LARGE SCALE GENOMIC DNA]</scope>
    <source>
        <strain evidence="10">ATCC 19365 / DSM 765 / NCIMB 8382 / VKM B-1628</strain>
    </source>
</reference>
<keyword evidence="7" id="KW-0175">Coiled coil</keyword>
<evidence type="ECO:0000313" key="10">
    <source>
        <dbReference type="Proteomes" id="UP000006346"/>
    </source>
</evidence>
<feature type="coiled-coil region" evidence="7">
    <location>
        <begin position="329"/>
        <end position="363"/>
    </location>
</feature>
<dbReference type="GO" id="GO:0003924">
    <property type="term" value="F:GTPase activity"/>
    <property type="evidence" value="ECO:0007669"/>
    <property type="project" value="UniProtKB-UniRule"/>
</dbReference>
<dbReference type="Gene3D" id="3.40.50.11060">
    <property type="entry name" value="GTPase HflX, N-terminal domain"/>
    <property type="match status" value="1"/>
</dbReference>
<evidence type="ECO:0000256" key="2">
    <source>
        <dbReference type="ARBA" id="ARBA00022723"/>
    </source>
</evidence>
<dbReference type="KEGG" id="dor:Desor_3200"/>
<dbReference type="PROSITE" id="PS51705">
    <property type="entry name" value="G_HFLX"/>
    <property type="match status" value="1"/>
</dbReference>
<dbReference type="InterPro" id="IPR032305">
    <property type="entry name" value="GTP-bd_M"/>
</dbReference>
<dbReference type="PATRIC" id="fig|768706.3.peg.3227"/>
<dbReference type="GO" id="GO:0005525">
    <property type="term" value="F:GTP binding"/>
    <property type="evidence" value="ECO:0007669"/>
    <property type="project" value="UniProtKB-UniRule"/>
</dbReference>
<dbReference type="AlphaFoldDB" id="G7W963"/>
<feature type="domain" description="Hflx-type G" evidence="8">
    <location>
        <begin position="370"/>
        <end position="543"/>
    </location>
</feature>
<dbReference type="SUPFAM" id="SSF52540">
    <property type="entry name" value="P-loop containing nucleoside triphosphate hydrolases"/>
    <property type="match status" value="1"/>
</dbReference>
<dbReference type="NCBIfam" id="TIGR03156">
    <property type="entry name" value="GTP_HflX"/>
    <property type="match status" value="1"/>
</dbReference>
<evidence type="ECO:0000256" key="3">
    <source>
        <dbReference type="ARBA" id="ARBA00022741"/>
    </source>
</evidence>
<dbReference type="InterPro" id="IPR006073">
    <property type="entry name" value="GTP-bd"/>
</dbReference>
<dbReference type="PANTHER" id="PTHR10229:SF0">
    <property type="entry name" value="GTP-BINDING PROTEIN 6-RELATED"/>
    <property type="match status" value="1"/>
</dbReference>
<dbReference type="GO" id="GO:0043022">
    <property type="term" value="F:ribosome binding"/>
    <property type="evidence" value="ECO:0007669"/>
    <property type="project" value="TreeGrafter"/>
</dbReference>
<dbReference type="STRING" id="768706.Desor_3200"/>
<reference evidence="9 10" key="2">
    <citation type="journal article" date="2012" name="J. Bacteriol.">
        <title>Complete genome sequences of Desulfosporosinus orientis DSM765T, Desulfosporosinus youngiae DSM17734T, Desulfosporosinus meridiei DSM13257T, and Desulfosporosinus acidiphilus DSM22704T.</title>
        <authorList>
            <person name="Pester M."/>
            <person name="Brambilla E."/>
            <person name="Alazard D."/>
            <person name="Rattei T."/>
            <person name="Weinmaier T."/>
            <person name="Han J."/>
            <person name="Lucas S."/>
            <person name="Lapidus A."/>
            <person name="Cheng J.F."/>
            <person name="Goodwin L."/>
            <person name="Pitluck S."/>
            <person name="Peters L."/>
            <person name="Ovchinnikova G."/>
            <person name="Teshima H."/>
            <person name="Detter J.C."/>
            <person name="Han C.S."/>
            <person name="Tapia R."/>
            <person name="Land M.L."/>
            <person name="Hauser L."/>
            <person name="Kyrpides N.C."/>
            <person name="Ivanova N.N."/>
            <person name="Pagani I."/>
            <person name="Huntmann M."/>
            <person name="Wei C.L."/>
            <person name="Davenport K.W."/>
            <person name="Daligault H."/>
            <person name="Chain P.S."/>
            <person name="Chen A."/>
            <person name="Mavromatis K."/>
            <person name="Markowitz V."/>
            <person name="Szeto E."/>
            <person name="Mikhailova N."/>
            <person name="Pati A."/>
            <person name="Wagner M."/>
            <person name="Woyke T."/>
            <person name="Ollivier B."/>
            <person name="Klenk H.P."/>
            <person name="Spring S."/>
            <person name="Loy A."/>
        </authorList>
    </citation>
    <scope>NUCLEOTIDE SEQUENCE [LARGE SCALE GENOMIC DNA]</scope>
    <source>
        <strain evidence="10">ATCC 19365 / DSM 765 / NCIMB 8382 / VKM B-1628</strain>
    </source>
</reference>
<dbReference type="GO" id="GO:0005737">
    <property type="term" value="C:cytoplasm"/>
    <property type="evidence" value="ECO:0007669"/>
    <property type="project" value="UniProtKB-SubCell"/>
</dbReference>
<evidence type="ECO:0000256" key="4">
    <source>
        <dbReference type="ARBA" id="ARBA00022842"/>
    </source>
</evidence>
<comment type="function">
    <text evidence="6">GTPase that associates with the 50S ribosomal subunit and may have a role during protein synthesis or ribosome biogenesis.</text>
</comment>
<dbReference type="Gene3D" id="6.10.250.2860">
    <property type="match status" value="1"/>
</dbReference>
<keyword evidence="10" id="KW-1185">Reference proteome</keyword>
<dbReference type="InterPro" id="IPR025121">
    <property type="entry name" value="GTPase_HflX_N"/>
</dbReference>
<evidence type="ECO:0000256" key="1">
    <source>
        <dbReference type="ARBA" id="ARBA00022490"/>
    </source>
</evidence>
<keyword evidence="4" id="KW-0460">Magnesium</keyword>
<dbReference type="HAMAP" id="MF_00900">
    <property type="entry name" value="GTPase_HflX"/>
    <property type="match status" value="1"/>
</dbReference>
<evidence type="ECO:0000259" key="8">
    <source>
        <dbReference type="PROSITE" id="PS51705"/>
    </source>
</evidence>
<dbReference type="InterPro" id="IPR030394">
    <property type="entry name" value="G_HFLX_dom"/>
</dbReference>
<keyword evidence="2" id="KW-0479">Metal-binding</keyword>
<sequence>MTMDISGDLSGIRASQLQELKALEDIKTEPSQLINPGILRELIQLTRLWNREIAVYLSRSGRLLAAAVGRHAQVTLPQIKRRSQGKHLRCIHTHPSGNFQLSSLDYSALTSLELESMAAVGALEGKLTGIQMAFLREEGPPYTLELSPQDWHHFDYQDCLGSLSSFRPAKSKKVTPKNARERAFLIALQDSELDTYEDLLELRELARTAGVDVVGELVQLRRYGQSRSYFGRGKLEELLHRLQESEANVLICDDELSPTQMRTLEMETGLKVLDRTGLILDIFAQRARSREGKLQVELAQLKHLLPYLTGQGQALSRLGGGVGTRGPGETKLELDRRRMRDRINHLEKELKQVLQHRDVQRRQRTRSGLPIIALVGYTNTGKTTFMKLAMEQAGSRSDIPMGENKLFATLDPIVRGIKIDSSLEVLLSDTVGFIRKLPTQLLRAFIATLEEVQQADALIHVIDASHRQALEHAETVRDVLDQLGCLDKPAITLLNKIDKIKPEDEPELEDLEKYFPYPVKISLTRGDSLKPVWEILSSLLKHE</sequence>
<dbReference type="Pfam" id="PF01926">
    <property type="entry name" value="MMR_HSR1"/>
    <property type="match status" value="1"/>
</dbReference>
<dbReference type="Pfam" id="PF16360">
    <property type="entry name" value="GTP-bdg_M"/>
    <property type="match status" value="1"/>
</dbReference>
<dbReference type="FunFam" id="3.40.50.11060:FF:000001">
    <property type="entry name" value="GTPase HflX"/>
    <property type="match status" value="1"/>
</dbReference>
<dbReference type="GO" id="GO:0046872">
    <property type="term" value="F:metal ion binding"/>
    <property type="evidence" value="ECO:0007669"/>
    <property type="project" value="UniProtKB-KW"/>
</dbReference>
<comment type="subcellular location">
    <subcellularLocation>
        <location evidence="6">Cytoplasm</location>
    </subcellularLocation>
    <text evidence="6">May associate with membranes.</text>
</comment>
<dbReference type="eggNOG" id="COG2262">
    <property type="taxonomic scope" value="Bacteria"/>
</dbReference>
<keyword evidence="1 6" id="KW-0963">Cytoplasm</keyword>
<dbReference type="CDD" id="cd01878">
    <property type="entry name" value="HflX"/>
    <property type="match status" value="1"/>
</dbReference>
<comment type="similarity">
    <text evidence="6">Belongs to the TRAFAC class OBG-HflX-like GTPase superfamily. HflX GTPase family.</text>
</comment>
<proteinExistence type="inferred from homology"/>
<gene>
    <name evidence="6" type="primary">hflX</name>
    <name evidence="9" type="ordered locus">Desor_3200</name>
</gene>
<dbReference type="InterPro" id="IPR042108">
    <property type="entry name" value="GTPase_HflX_N_sf"/>
</dbReference>
<name>G7W963_DESOD</name>
<dbReference type="Proteomes" id="UP000006346">
    <property type="component" value="Chromosome"/>
</dbReference>